<comment type="function">
    <text evidence="14">Beta-glucosidases are one of a number of cellulolytic enzymes involved in the degradation of cellulosic biomass. Catalyzes the last step releasing glucose from the inhibitory cellobiose.</text>
</comment>
<proteinExistence type="inferred from homology"/>
<evidence type="ECO:0000256" key="7">
    <source>
        <dbReference type="ARBA" id="ARBA00022729"/>
    </source>
</evidence>
<dbReference type="InterPro" id="IPR036962">
    <property type="entry name" value="Glyco_hydro_3_N_sf"/>
</dbReference>
<dbReference type="SUPFAM" id="SSF51445">
    <property type="entry name" value="(Trans)glycosidases"/>
    <property type="match status" value="1"/>
</dbReference>
<dbReference type="Proteomes" id="UP000256328">
    <property type="component" value="Unassembled WGS sequence"/>
</dbReference>
<dbReference type="InterPro" id="IPR002772">
    <property type="entry name" value="Glyco_hydro_3_C"/>
</dbReference>
<keyword evidence="10" id="KW-0325">Glycoprotein</keyword>
<keyword evidence="22" id="KW-1185">Reference proteome</keyword>
<keyword evidence="6" id="KW-0964">Secreted</keyword>
<evidence type="ECO:0000256" key="6">
    <source>
        <dbReference type="ARBA" id="ARBA00022525"/>
    </source>
</evidence>
<dbReference type="PANTHER" id="PTHR42715:SF12">
    <property type="entry name" value="BETA-GLUCOSIDASE G-RELATED"/>
    <property type="match status" value="1"/>
</dbReference>
<dbReference type="EMBL" id="PDLN01000009">
    <property type="protein sequence ID" value="RDW75768.1"/>
    <property type="molecule type" value="Genomic_DNA"/>
</dbReference>
<evidence type="ECO:0000256" key="12">
    <source>
        <dbReference type="ARBA" id="ARBA00023295"/>
    </source>
</evidence>
<dbReference type="InterPro" id="IPR017853">
    <property type="entry name" value="GH"/>
</dbReference>
<evidence type="ECO:0000256" key="5">
    <source>
        <dbReference type="ARBA" id="ARBA00012744"/>
    </source>
</evidence>
<evidence type="ECO:0000256" key="1">
    <source>
        <dbReference type="ARBA" id="ARBA00000448"/>
    </source>
</evidence>
<evidence type="ECO:0000256" key="15">
    <source>
        <dbReference type="ARBA" id="ARBA00039579"/>
    </source>
</evidence>
<sequence length="805" mass="86361">MAPLLDLATVILACAAGVSGEAWNSSLFTSSPDVFPSPQMSGIGGWEAAMAKANAFLANMTLQEKTIMLTGANGPCVGNIAPIPRLGFKGLCLQDGPASVREATFVSVFPAGLTTAASWDRDLMKTRGIYMGQEFHDKGSHVYLGPVAGPLGRSALSGRNWEGFSPDPYLTGVAMEETITGVQSTGVQASAKHFVAYEQETMRNPPGTFDATTIPNSTEIQSISSNVEDRTLHELYLWPFANAVRAGVANVMCSYNRVNSTWASQNSKLLNGLLKTELGFQGYVVSDWMAVHTGVDTINAGLDMNMPGQWNWAPVDNTTSSWWGPNLTVSVNNGSVSASRIDDMVRRVLTPYFFLGQDQDFPTIDRSMGVYPMIDDFEDESYWLDSWTAAGALGSANRDVRGNHSTLIRELGAAGTVLLKNTNGALPLKAPSSIGIFGNAAGDLTTGPYYHADSYEYGCLPIGGGSGSGRFSYLVAPLEAIKAQANKDGSAVTYILNNTQLAIDGGASTIYPIPEVCLVFLKTWAAEGTDRDTLHVDYDGDSVVEQVASYCNNTVVVSQSTGINVMPWASNPNVTAIVISHLSGNEIGNSLVDILYGAYNPSGKLPYSIAHNESDYNFAPVVTSVANTTDPNAWQSDFTERLLIDYRYFDYNNISVLYEFGFGLSYTTFDLANISISKLANSTIASLPAATNVTAPGGKAELWDALYSVTVSVSNTGSLAGATVPQLYVTLPATAGEGTPVQQLRGFDKISLEPGERKTVTFELMRRDLSVWDTLVQEWRIPSGEFGVKVGFSSRDAKVQGTFTI</sequence>
<accession>A0A3D8RP88</accession>
<dbReference type="SUPFAM" id="SSF52279">
    <property type="entry name" value="Beta-D-glucan exohydrolase, C-terminal domain"/>
    <property type="match status" value="1"/>
</dbReference>
<comment type="caution">
    <text evidence="21">The sequence shown here is derived from an EMBL/GenBank/DDBJ whole genome shotgun (WGS) entry which is preliminary data.</text>
</comment>
<comment type="catalytic activity">
    <reaction evidence="1">
        <text>Hydrolysis of terminal, non-reducing beta-D-glucosyl residues with release of beta-D-glucose.</text>
        <dbReference type="EC" id="3.2.1.21"/>
    </reaction>
</comment>
<evidence type="ECO:0000256" key="14">
    <source>
        <dbReference type="ARBA" id="ARBA00024983"/>
    </source>
</evidence>
<dbReference type="AlphaFoldDB" id="A0A3D8RP88"/>
<dbReference type="Gene3D" id="3.40.50.1700">
    <property type="entry name" value="Glycoside hydrolase family 3 C-terminal domain"/>
    <property type="match status" value="1"/>
</dbReference>
<evidence type="ECO:0000313" key="21">
    <source>
        <dbReference type="EMBL" id="RDW75768.1"/>
    </source>
</evidence>
<comment type="similarity">
    <text evidence="4">Belongs to the glycosyl hydrolase 3 family.</text>
</comment>
<evidence type="ECO:0000256" key="13">
    <source>
        <dbReference type="ARBA" id="ARBA00023326"/>
    </source>
</evidence>
<feature type="signal peptide" evidence="19">
    <location>
        <begin position="1"/>
        <end position="20"/>
    </location>
</feature>
<dbReference type="Gene3D" id="3.20.20.300">
    <property type="entry name" value="Glycoside hydrolase, family 3, N-terminal domain"/>
    <property type="match status" value="1"/>
</dbReference>
<comment type="pathway">
    <text evidence="3">Glycan metabolism; cellulose degradation.</text>
</comment>
<dbReference type="InterPro" id="IPR050288">
    <property type="entry name" value="Cellulose_deg_GH3"/>
</dbReference>
<keyword evidence="12" id="KW-0326">Glycosidase</keyword>
<dbReference type="OrthoDB" id="416222at2759"/>
<dbReference type="GO" id="GO:0008422">
    <property type="term" value="F:beta-glucosidase activity"/>
    <property type="evidence" value="ECO:0007669"/>
    <property type="project" value="UniProtKB-EC"/>
</dbReference>
<dbReference type="EC" id="3.2.1.21" evidence="5"/>
<dbReference type="PRINTS" id="PR00133">
    <property type="entry name" value="GLHYDRLASE3"/>
</dbReference>
<name>A0A3D8RP88_9HELO</name>
<evidence type="ECO:0000256" key="18">
    <source>
        <dbReference type="ARBA" id="ARBA00041808"/>
    </source>
</evidence>
<dbReference type="PANTHER" id="PTHR42715">
    <property type="entry name" value="BETA-GLUCOSIDASE"/>
    <property type="match status" value="1"/>
</dbReference>
<dbReference type="Pfam" id="PF00933">
    <property type="entry name" value="Glyco_hydro_3"/>
    <property type="match status" value="1"/>
</dbReference>
<reference evidence="21 22" key="1">
    <citation type="journal article" date="2018" name="IMA Fungus">
        <title>IMA Genome-F 9: Draft genome sequence of Annulohypoxylon stygium, Aspergillus mulundensis, Berkeleyomyces basicola (syn. Thielaviopsis basicola), Ceratocystis smalleyi, two Cercospora beticola strains, Coleophoma cylindrospora, Fusarium fracticaudum, Phialophora cf. hyalina, and Morchella septimelata.</title>
        <authorList>
            <person name="Wingfield B.D."/>
            <person name="Bills G.F."/>
            <person name="Dong Y."/>
            <person name="Huang W."/>
            <person name="Nel W.J."/>
            <person name="Swalarsk-Parry B.S."/>
            <person name="Vaghefi N."/>
            <person name="Wilken P.M."/>
            <person name="An Z."/>
            <person name="de Beer Z.W."/>
            <person name="De Vos L."/>
            <person name="Chen L."/>
            <person name="Duong T.A."/>
            <person name="Gao Y."/>
            <person name="Hammerbacher A."/>
            <person name="Kikkert J.R."/>
            <person name="Li Y."/>
            <person name="Li H."/>
            <person name="Li K."/>
            <person name="Li Q."/>
            <person name="Liu X."/>
            <person name="Ma X."/>
            <person name="Naidoo K."/>
            <person name="Pethybridge S.J."/>
            <person name="Sun J."/>
            <person name="Steenkamp E.T."/>
            <person name="van der Nest M.A."/>
            <person name="van Wyk S."/>
            <person name="Wingfield M.J."/>
            <person name="Xiong C."/>
            <person name="Yue Q."/>
            <person name="Zhang X."/>
        </authorList>
    </citation>
    <scope>NUCLEOTIDE SEQUENCE [LARGE SCALE GENOMIC DNA]</scope>
    <source>
        <strain evidence="21 22">BP5796</strain>
    </source>
</reference>
<keyword evidence="8" id="KW-0378">Hydrolase</keyword>
<gene>
    <name evidence="21" type="ORF">BP5796_06589</name>
</gene>
<evidence type="ECO:0000256" key="19">
    <source>
        <dbReference type="SAM" id="SignalP"/>
    </source>
</evidence>
<evidence type="ECO:0000256" key="17">
    <source>
        <dbReference type="ARBA" id="ARBA00041601"/>
    </source>
</evidence>
<dbReference type="InterPro" id="IPR013783">
    <property type="entry name" value="Ig-like_fold"/>
</dbReference>
<evidence type="ECO:0000256" key="9">
    <source>
        <dbReference type="ARBA" id="ARBA00023001"/>
    </source>
</evidence>
<evidence type="ECO:0000259" key="20">
    <source>
        <dbReference type="SMART" id="SM01217"/>
    </source>
</evidence>
<dbReference type="InterPro" id="IPR026891">
    <property type="entry name" value="Fn3-like"/>
</dbReference>
<evidence type="ECO:0000256" key="11">
    <source>
        <dbReference type="ARBA" id="ARBA00023277"/>
    </source>
</evidence>
<feature type="domain" description="Fibronectin type III-like" evidence="20">
    <location>
        <begin position="723"/>
        <end position="794"/>
    </location>
</feature>
<evidence type="ECO:0000256" key="2">
    <source>
        <dbReference type="ARBA" id="ARBA00004613"/>
    </source>
</evidence>
<comment type="subcellular location">
    <subcellularLocation>
        <location evidence="2">Secreted</location>
    </subcellularLocation>
</comment>
<evidence type="ECO:0000256" key="3">
    <source>
        <dbReference type="ARBA" id="ARBA00004987"/>
    </source>
</evidence>
<dbReference type="Pfam" id="PF01915">
    <property type="entry name" value="Glyco_hydro_3_C"/>
    <property type="match status" value="1"/>
</dbReference>
<keyword evidence="11" id="KW-0119">Carbohydrate metabolism</keyword>
<dbReference type="Pfam" id="PF14310">
    <property type="entry name" value="Fn3-like"/>
    <property type="match status" value="1"/>
</dbReference>
<dbReference type="GO" id="GO:0030245">
    <property type="term" value="P:cellulose catabolic process"/>
    <property type="evidence" value="ECO:0007669"/>
    <property type="project" value="UniProtKB-KW"/>
</dbReference>
<evidence type="ECO:0000256" key="10">
    <source>
        <dbReference type="ARBA" id="ARBA00023180"/>
    </source>
</evidence>
<feature type="chain" id="PRO_5017711931" description="Probable beta-glucosidase G" evidence="19">
    <location>
        <begin position="21"/>
        <end position="805"/>
    </location>
</feature>
<keyword evidence="13" id="KW-0624">Polysaccharide degradation</keyword>
<organism evidence="21 22">
    <name type="scientific">Coleophoma crateriformis</name>
    <dbReference type="NCBI Taxonomy" id="565419"/>
    <lineage>
        <taxon>Eukaryota</taxon>
        <taxon>Fungi</taxon>
        <taxon>Dikarya</taxon>
        <taxon>Ascomycota</taxon>
        <taxon>Pezizomycotina</taxon>
        <taxon>Leotiomycetes</taxon>
        <taxon>Helotiales</taxon>
        <taxon>Dermateaceae</taxon>
        <taxon>Coleophoma</taxon>
    </lineage>
</organism>
<dbReference type="FunFam" id="2.60.40.10:FF:000757">
    <property type="entry name" value="Beta-glucosidase G"/>
    <property type="match status" value="1"/>
</dbReference>
<dbReference type="SMART" id="SM01217">
    <property type="entry name" value="Fn3_like"/>
    <property type="match status" value="1"/>
</dbReference>
<dbReference type="GO" id="GO:0005576">
    <property type="term" value="C:extracellular region"/>
    <property type="evidence" value="ECO:0007669"/>
    <property type="project" value="UniProtKB-SubCell"/>
</dbReference>
<dbReference type="FunFam" id="3.20.20.300:FF:000002">
    <property type="entry name" value="Probable beta-glucosidase"/>
    <property type="match status" value="1"/>
</dbReference>
<evidence type="ECO:0000256" key="8">
    <source>
        <dbReference type="ARBA" id="ARBA00022801"/>
    </source>
</evidence>
<evidence type="ECO:0000313" key="22">
    <source>
        <dbReference type="Proteomes" id="UP000256328"/>
    </source>
</evidence>
<dbReference type="Gene3D" id="2.60.40.10">
    <property type="entry name" value="Immunoglobulins"/>
    <property type="match status" value="1"/>
</dbReference>
<evidence type="ECO:0000256" key="16">
    <source>
        <dbReference type="ARBA" id="ARBA00041276"/>
    </source>
</evidence>
<keyword evidence="7 19" id="KW-0732">Signal</keyword>
<keyword evidence="9" id="KW-0136">Cellulose degradation</keyword>
<dbReference type="InterPro" id="IPR001764">
    <property type="entry name" value="Glyco_hydro_3_N"/>
</dbReference>
<dbReference type="InterPro" id="IPR036881">
    <property type="entry name" value="Glyco_hydro_3_C_sf"/>
</dbReference>
<evidence type="ECO:0000256" key="4">
    <source>
        <dbReference type="ARBA" id="ARBA00005336"/>
    </source>
</evidence>
<protein>
    <recommendedName>
        <fullName evidence="15">Probable beta-glucosidase G</fullName>
        <ecNumber evidence="5">3.2.1.21</ecNumber>
    </recommendedName>
    <alternativeName>
        <fullName evidence="16">Beta-D-glucoside glucohydrolase G</fullName>
    </alternativeName>
    <alternativeName>
        <fullName evidence="17">Cellobiase G</fullName>
    </alternativeName>
    <alternativeName>
        <fullName evidence="18">Gentiobiase G</fullName>
    </alternativeName>
</protein>